<dbReference type="CDD" id="cd07821">
    <property type="entry name" value="PYR_PYL_RCAR_like"/>
    <property type="match status" value="1"/>
</dbReference>
<dbReference type="RefSeq" id="XP_018390305.1">
    <property type="nucleotide sequence ID" value="XM_018529239.1"/>
</dbReference>
<dbReference type="Gene3D" id="3.30.530.20">
    <property type="match status" value="1"/>
</dbReference>
<dbReference type="OMA" id="WIAPEFK"/>
<name>A0A177DYU4_ALTAL</name>
<accession>A0A177DYU4</accession>
<dbReference type="EMBL" id="KV441470">
    <property type="protein sequence ID" value="OAG24884.1"/>
    <property type="molecule type" value="Genomic_DNA"/>
</dbReference>
<dbReference type="KEGG" id="aalt:CC77DRAFT_1075964"/>
<reference evidence="1 2" key="1">
    <citation type="submission" date="2016-05" db="EMBL/GenBank/DDBJ databases">
        <title>Comparative analysis of secretome profiles of manganese(II)-oxidizing ascomycete fungi.</title>
        <authorList>
            <consortium name="DOE Joint Genome Institute"/>
            <person name="Zeiner C.A."/>
            <person name="Purvine S.O."/>
            <person name="Zink E.M."/>
            <person name="Wu S."/>
            <person name="Pasa-Tolic L."/>
            <person name="Chaput D.L."/>
            <person name="Haridas S."/>
            <person name="Grigoriev I.V."/>
            <person name="Santelli C.M."/>
            <person name="Hansel C.M."/>
        </authorList>
    </citation>
    <scope>NUCLEOTIDE SEQUENCE [LARGE SCALE GENOMIC DNA]</scope>
    <source>
        <strain evidence="1 2">SRC1lrK2f</strain>
    </source>
</reference>
<dbReference type="InterPro" id="IPR023393">
    <property type="entry name" value="START-like_dom_sf"/>
</dbReference>
<dbReference type="AlphaFoldDB" id="A0A177DYU4"/>
<gene>
    <name evidence="1" type="ORF">CC77DRAFT_1075964</name>
</gene>
<evidence type="ECO:0000313" key="2">
    <source>
        <dbReference type="Proteomes" id="UP000077248"/>
    </source>
</evidence>
<dbReference type="Pfam" id="PF10604">
    <property type="entry name" value="Polyketide_cyc2"/>
    <property type="match status" value="1"/>
</dbReference>
<protein>
    <recommendedName>
        <fullName evidence="3">Bet v1-like protein</fullName>
    </recommendedName>
</protein>
<dbReference type="VEuPathDB" id="FungiDB:CC77DRAFT_1075964"/>
<dbReference type="InterPro" id="IPR019587">
    <property type="entry name" value="Polyketide_cyclase/dehydratase"/>
</dbReference>
<dbReference type="GeneID" id="29114833"/>
<evidence type="ECO:0008006" key="3">
    <source>
        <dbReference type="Google" id="ProtNLM"/>
    </source>
</evidence>
<sequence length="149" mass="16807">MPDITTDVTRIIDAPIGQVWGIVTSFGAEILWFPKCVSSSLEGYGPGSVRTILWESNQWVNEVREVMLFCDPVKHHLRFQVHNKDVGETEGGIFSNIVLEDIDGKSTKFRWYGESNPLEDPVLRASLLTYVENMYADCAEAIGQKLSRK</sequence>
<dbReference type="Proteomes" id="UP000077248">
    <property type="component" value="Unassembled WGS sequence"/>
</dbReference>
<keyword evidence="2" id="KW-1185">Reference proteome</keyword>
<proteinExistence type="predicted"/>
<organism evidence="1 2">
    <name type="scientific">Alternaria alternata</name>
    <name type="common">Alternaria rot fungus</name>
    <name type="synonym">Torula alternata</name>
    <dbReference type="NCBI Taxonomy" id="5599"/>
    <lineage>
        <taxon>Eukaryota</taxon>
        <taxon>Fungi</taxon>
        <taxon>Dikarya</taxon>
        <taxon>Ascomycota</taxon>
        <taxon>Pezizomycotina</taxon>
        <taxon>Dothideomycetes</taxon>
        <taxon>Pleosporomycetidae</taxon>
        <taxon>Pleosporales</taxon>
        <taxon>Pleosporineae</taxon>
        <taxon>Pleosporaceae</taxon>
        <taxon>Alternaria</taxon>
        <taxon>Alternaria sect. Alternaria</taxon>
        <taxon>Alternaria alternata complex</taxon>
    </lineage>
</organism>
<dbReference type="SUPFAM" id="SSF55961">
    <property type="entry name" value="Bet v1-like"/>
    <property type="match status" value="1"/>
</dbReference>
<evidence type="ECO:0000313" key="1">
    <source>
        <dbReference type="EMBL" id="OAG24884.1"/>
    </source>
</evidence>